<gene>
    <name evidence="1" type="ORF">K7432_003241</name>
</gene>
<dbReference type="InterPro" id="IPR029033">
    <property type="entry name" value="His_PPase_superfam"/>
</dbReference>
<evidence type="ECO:0000313" key="2">
    <source>
        <dbReference type="Proteomes" id="UP001479436"/>
    </source>
</evidence>
<name>A0ABR2W6H8_9FUNG</name>
<dbReference type="PROSITE" id="PS00175">
    <property type="entry name" value="PG_MUTASE"/>
    <property type="match status" value="1"/>
</dbReference>
<sequence length="312" mass="36720">MNKIPYSPLFHSTTPRNLTSEPFIIPENFPFCFQRATIVYTTALFPCNNMLSRTNIARNLFQVYLPGQCISRVHPRGSFSFSSSSIHYQRPRKIILIRHGESVANIDKSIHRVVPDHKIRLTKKGIEQALSAGKRLSQELSPEDTIQFYVSPYLRTRETFQQLSSTLTTQAYKVFEEPRLREQDWGNFQASTEIMKMICEEREKYGHFYYRIPNGESGADVYDRLSTFTESLHRAFNRPDFPSVLVLITHGLLARLFTMRWFRTSVEEFESQDNLRHCEFIVMERVNHKYQLRNSLRRWKEPDTIPSQQDSH</sequence>
<dbReference type="PANTHER" id="PTHR46192">
    <property type="entry name" value="BROAD-RANGE ACID PHOSPHATASE DET1"/>
    <property type="match status" value="1"/>
</dbReference>
<protein>
    <recommendedName>
        <fullName evidence="3">Phosphoglycerate mutase-like protein</fullName>
    </recommendedName>
</protein>
<dbReference type="Pfam" id="PF00300">
    <property type="entry name" value="His_Phos_1"/>
    <property type="match status" value="1"/>
</dbReference>
<evidence type="ECO:0008006" key="3">
    <source>
        <dbReference type="Google" id="ProtNLM"/>
    </source>
</evidence>
<dbReference type="SMART" id="SM00855">
    <property type="entry name" value="PGAM"/>
    <property type="match status" value="1"/>
</dbReference>
<dbReference type="EMBL" id="JASJQH010006972">
    <property type="protein sequence ID" value="KAK9721648.1"/>
    <property type="molecule type" value="Genomic_DNA"/>
</dbReference>
<dbReference type="InterPro" id="IPR001345">
    <property type="entry name" value="PG/BPGM_mutase_AS"/>
</dbReference>
<dbReference type="CDD" id="cd07067">
    <property type="entry name" value="HP_PGM_like"/>
    <property type="match status" value="1"/>
</dbReference>
<keyword evidence="2" id="KW-1185">Reference proteome</keyword>
<dbReference type="SUPFAM" id="SSF53254">
    <property type="entry name" value="Phosphoglycerate mutase-like"/>
    <property type="match status" value="1"/>
</dbReference>
<dbReference type="Proteomes" id="UP001479436">
    <property type="component" value="Unassembled WGS sequence"/>
</dbReference>
<evidence type="ECO:0000313" key="1">
    <source>
        <dbReference type="EMBL" id="KAK9721648.1"/>
    </source>
</evidence>
<dbReference type="InterPro" id="IPR013078">
    <property type="entry name" value="His_Pase_superF_clade-1"/>
</dbReference>
<accession>A0ABR2W6H8</accession>
<proteinExistence type="predicted"/>
<comment type="caution">
    <text evidence="1">The sequence shown here is derived from an EMBL/GenBank/DDBJ whole genome shotgun (WGS) entry which is preliminary data.</text>
</comment>
<reference evidence="1 2" key="1">
    <citation type="submission" date="2023-04" db="EMBL/GenBank/DDBJ databases">
        <title>Genome of Basidiobolus ranarum AG-B5.</title>
        <authorList>
            <person name="Stajich J.E."/>
            <person name="Carter-House D."/>
            <person name="Gryganskyi A."/>
        </authorList>
    </citation>
    <scope>NUCLEOTIDE SEQUENCE [LARGE SCALE GENOMIC DNA]</scope>
    <source>
        <strain evidence="1 2">AG-B5</strain>
    </source>
</reference>
<dbReference type="Gene3D" id="3.40.50.1240">
    <property type="entry name" value="Phosphoglycerate mutase-like"/>
    <property type="match status" value="1"/>
</dbReference>
<organism evidence="1 2">
    <name type="scientific">Basidiobolus ranarum</name>
    <dbReference type="NCBI Taxonomy" id="34480"/>
    <lineage>
        <taxon>Eukaryota</taxon>
        <taxon>Fungi</taxon>
        <taxon>Fungi incertae sedis</taxon>
        <taxon>Zoopagomycota</taxon>
        <taxon>Entomophthoromycotina</taxon>
        <taxon>Basidiobolomycetes</taxon>
        <taxon>Basidiobolales</taxon>
        <taxon>Basidiobolaceae</taxon>
        <taxon>Basidiobolus</taxon>
    </lineage>
</organism>
<dbReference type="InterPro" id="IPR052765">
    <property type="entry name" value="PGM-Related"/>
</dbReference>